<evidence type="ECO:0000259" key="6">
    <source>
        <dbReference type="PROSITE" id="PS50011"/>
    </source>
</evidence>
<keyword evidence="2" id="KW-0547">Nucleotide-binding</keyword>
<dbReference type="SUPFAM" id="SSF56112">
    <property type="entry name" value="Protein kinase-like (PK-like)"/>
    <property type="match status" value="1"/>
</dbReference>
<evidence type="ECO:0000313" key="7">
    <source>
        <dbReference type="EMBL" id="PNT70957.1"/>
    </source>
</evidence>
<dbReference type="PANTHER" id="PTHR11042">
    <property type="entry name" value="EUKARYOTIC TRANSLATION INITIATION FACTOR 2-ALPHA KINASE EIF2-ALPHA KINASE -RELATED"/>
    <property type="match status" value="1"/>
</dbReference>
<name>A0A2K2D9L1_BRADI</name>
<dbReference type="InParanoid" id="A0A2K2D9L1"/>
<sequence length="531" mass="59451">MALESSTCHVSPWSWLLTRLPRPASSPSPKSFRPAPLPLPESSLSFIPNPCGGYRARVSAKATATMAGAGGDKRVELLLQGFRSDGTATGEYRLVPPWEHHRLQPCVAVASVSEDATASLPTPPNPGGAPPVLEKLSLSMARGGDRVASFELVPVACAVDFHKLGCASHLTLRINPMEGRAIVRFYKNEGSSSRWASTWVYSMNAVYLEVTEITKDFGEDHLYFHGPASEDIPCPPMTISFQKNFSCDEEIGSGSEGQVYKCRSDFMGPKKFAVVKQVPDTFEYFKNPDLSCETSEVNILSMLNHDGIVQFYQAWTEKRTIYIGMKLCNKTLENYLKETSQVDLETRKSIFMQLTAAVEFMHRKGVVHRDIKPGNVLLDIEKDGLTVRLADFGISKRFAPHSDFPGDWYGSLPYRAPEIVNSSRRHNEKVDIFSIGMIYYGLFIPGMYKRKMKLDQLSEIIRKGIAKYDQKGLIFDLKDHLDGTDILEDWEGDYRILYPMIRSEPSERPSATQILDLLDLEKGLHFMKGVA</sequence>
<keyword evidence="9" id="KW-1185">Reference proteome</keyword>
<dbReference type="PROSITE" id="PS50011">
    <property type="entry name" value="PROTEIN_KINASE_DOM"/>
    <property type="match status" value="1"/>
</dbReference>
<evidence type="ECO:0000256" key="1">
    <source>
        <dbReference type="ARBA" id="ARBA00022679"/>
    </source>
</evidence>
<dbReference type="PANTHER" id="PTHR11042:SF190">
    <property type="entry name" value="MITOSIS INHIBITOR PROTEIN KINASE MIK1"/>
    <property type="match status" value="1"/>
</dbReference>
<dbReference type="CDD" id="cd00180">
    <property type="entry name" value="PKc"/>
    <property type="match status" value="1"/>
</dbReference>
<dbReference type="InterPro" id="IPR008271">
    <property type="entry name" value="Ser/Thr_kinase_AS"/>
</dbReference>
<dbReference type="InterPro" id="IPR050339">
    <property type="entry name" value="CC_SR_Kinase"/>
</dbReference>
<dbReference type="PROSITE" id="PS00108">
    <property type="entry name" value="PROTEIN_KINASE_ST"/>
    <property type="match status" value="1"/>
</dbReference>
<dbReference type="EnsemblPlants" id="PNT70957">
    <property type="protein sequence ID" value="PNT70957"/>
    <property type="gene ID" value="BRADI_2g20500v3"/>
</dbReference>
<reference evidence="7" key="2">
    <citation type="submission" date="2017-06" db="EMBL/GenBank/DDBJ databases">
        <title>WGS assembly of Brachypodium distachyon.</title>
        <authorList>
            <consortium name="The International Brachypodium Initiative"/>
            <person name="Lucas S."/>
            <person name="Harmon-Smith M."/>
            <person name="Lail K."/>
            <person name="Tice H."/>
            <person name="Grimwood J."/>
            <person name="Bruce D."/>
            <person name="Barry K."/>
            <person name="Shu S."/>
            <person name="Lindquist E."/>
            <person name="Wang M."/>
            <person name="Pitluck S."/>
            <person name="Vogel J.P."/>
            <person name="Garvin D.F."/>
            <person name="Mockler T.C."/>
            <person name="Schmutz J."/>
            <person name="Rokhsar D."/>
            <person name="Bevan M.W."/>
        </authorList>
    </citation>
    <scope>NUCLEOTIDE SEQUENCE</scope>
    <source>
        <strain evidence="7">Bd21</strain>
    </source>
</reference>
<dbReference type="Pfam" id="PF00069">
    <property type="entry name" value="Pkinase"/>
    <property type="match status" value="1"/>
</dbReference>
<reference evidence="8" key="3">
    <citation type="submission" date="2018-08" db="UniProtKB">
        <authorList>
            <consortium name="EnsemblPlants"/>
        </authorList>
    </citation>
    <scope>IDENTIFICATION</scope>
    <source>
        <strain evidence="8">cv. Bd21</strain>
    </source>
</reference>
<proteinExistence type="inferred from homology"/>
<dbReference type="STRING" id="15368.A0A2K2D9L1"/>
<comment type="similarity">
    <text evidence="5">Belongs to the protein kinase superfamily. Ser/Thr protein kinase family. GCN2 subfamily.</text>
</comment>
<dbReference type="FunCoup" id="A0A2K2D9L1">
    <property type="interactions" value="301"/>
</dbReference>
<reference evidence="7 8" key="1">
    <citation type="journal article" date="2010" name="Nature">
        <title>Genome sequencing and analysis of the model grass Brachypodium distachyon.</title>
        <authorList>
            <consortium name="International Brachypodium Initiative"/>
        </authorList>
    </citation>
    <scope>NUCLEOTIDE SEQUENCE [LARGE SCALE GENOMIC DNA]</scope>
    <source>
        <strain evidence="7 8">Bd21</strain>
    </source>
</reference>
<dbReference type="GO" id="GO:0005634">
    <property type="term" value="C:nucleus"/>
    <property type="evidence" value="ECO:0000318"/>
    <property type="project" value="GO_Central"/>
</dbReference>
<evidence type="ECO:0000256" key="2">
    <source>
        <dbReference type="ARBA" id="ARBA00022741"/>
    </source>
</evidence>
<evidence type="ECO:0000256" key="5">
    <source>
        <dbReference type="ARBA" id="ARBA00037982"/>
    </source>
</evidence>
<evidence type="ECO:0000256" key="4">
    <source>
        <dbReference type="ARBA" id="ARBA00022840"/>
    </source>
</evidence>
<dbReference type="ExpressionAtlas" id="A0A2K2D9L1">
    <property type="expression patterns" value="baseline"/>
</dbReference>
<keyword evidence="1" id="KW-0808">Transferase</keyword>
<dbReference type="InterPro" id="IPR000719">
    <property type="entry name" value="Prot_kinase_dom"/>
</dbReference>
<protein>
    <recommendedName>
        <fullName evidence="6">Protein kinase domain-containing protein</fullName>
    </recommendedName>
</protein>
<dbReference type="Gramene" id="PNT70957">
    <property type="protein sequence ID" value="PNT70957"/>
    <property type="gene ID" value="BRADI_2g20500v3"/>
</dbReference>
<evidence type="ECO:0000313" key="8">
    <source>
        <dbReference type="EnsemblPlants" id="PNT70957"/>
    </source>
</evidence>
<dbReference type="GO" id="GO:0005737">
    <property type="term" value="C:cytoplasm"/>
    <property type="evidence" value="ECO:0000318"/>
    <property type="project" value="GO_Central"/>
</dbReference>
<dbReference type="Gene3D" id="3.30.200.20">
    <property type="entry name" value="Phosphorylase Kinase, domain 1"/>
    <property type="match status" value="1"/>
</dbReference>
<dbReference type="AlphaFoldDB" id="A0A2K2D9L1"/>
<dbReference type="OrthoDB" id="696428at2759"/>
<dbReference type="InterPro" id="IPR011009">
    <property type="entry name" value="Kinase-like_dom_sf"/>
</dbReference>
<dbReference type="EMBL" id="CM000881">
    <property type="protein sequence ID" value="PNT70957.1"/>
    <property type="molecule type" value="Genomic_DNA"/>
</dbReference>
<feature type="domain" description="Protein kinase" evidence="6">
    <location>
        <begin position="245"/>
        <end position="527"/>
    </location>
</feature>
<gene>
    <name evidence="7" type="ORF">BRADI_2g20500v3</name>
</gene>
<dbReference type="SMART" id="SM00220">
    <property type="entry name" value="S_TKc"/>
    <property type="match status" value="1"/>
</dbReference>
<dbReference type="Proteomes" id="UP000008810">
    <property type="component" value="Chromosome 2"/>
</dbReference>
<dbReference type="Gene3D" id="1.10.510.10">
    <property type="entry name" value="Transferase(Phosphotransferase) domain 1"/>
    <property type="match status" value="1"/>
</dbReference>
<accession>A0A2K2D9L1</accession>
<keyword evidence="4" id="KW-0067">ATP-binding</keyword>
<organism evidence="7">
    <name type="scientific">Brachypodium distachyon</name>
    <name type="common">Purple false brome</name>
    <name type="synonym">Trachynia distachya</name>
    <dbReference type="NCBI Taxonomy" id="15368"/>
    <lineage>
        <taxon>Eukaryota</taxon>
        <taxon>Viridiplantae</taxon>
        <taxon>Streptophyta</taxon>
        <taxon>Embryophyta</taxon>
        <taxon>Tracheophyta</taxon>
        <taxon>Spermatophyta</taxon>
        <taxon>Magnoliopsida</taxon>
        <taxon>Liliopsida</taxon>
        <taxon>Poales</taxon>
        <taxon>Poaceae</taxon>
        <taxon>BOP clade</taxon>
        <taxon>Pooideae</taxon>
        <taxon>Stipodae</taxon>
        <taxon>Brachypodieae</taxon>
        <taxon>Brachypodium</taxon>
    </lineage>
</organism>
<dbReference type="GO" id="GO:0005524">
    <property type="term" value="F:ATP binding"/>
    <property type="evidence" value="ECO:0007669"/>
    <property type="project" value="UniProtKB-KW"/>
</dbReference>
<dbReference type="GO" id="GO:0004672">
    <property type="term" value="F:protein kinase activity"/>
    <property type="evidence" value="ECO:0000318"/>
    <property type="project" value="GO_Central"/>
</dbReference>
<keyword evidence="3" id="KW-0418">Kinase</keyword>
<evidence type="ECO:0000313" key="9">
    <source>
        <dbReference type="Proteomes" id="UP000008810"/>
    </source>
</evidence>
<evidence type="ECO:0000256" key="3">
    <source>
        <dbReference type="ARBA" id="ARBA00022777"/>
    </source>
</evidence>